<reference evidence="1 2" key="1">
    <citation type="submission" date="2019-09" db="EMBL/GenBank/DDBJ databases">
        <title>Genome sequence and assembly of Adhaeribacter sp.</title>
        <authorList>
            <person name="Chhetri G."/>
        </authorList>
    </citation>
    <scope>NUCLEOTIDE SEQUENCE [LARGE SCALE GENOMIC DNA]</scope>
    <source>
        <strain evidence="1 2">DK36</strain>
    </source>
</reference>
<dbReference type="RefSeq" id="WP_150088908.1">
    <property type="nucleotide sequence ID" value="NZ_VWSF01000009.1"/>
</dbReference>
<dbReference type="EMBL" id="VWSF01000009">
    <property type="protein sequence ID" value="KAA5545025.1"/>
    <property type="molecule type" value="Genomic_DNA"/>
</dbReference>
<dbReference type="NCBIfam" id="NF047401">
    <property type="entry name" value="TA_anti_VapB15"/>
    <property type="match status" value="1"/>
</dbReference>
<dbReference type="AlphaFoldDB" id="A0A5M6DIB6"/>
<sequence>MKTESYNISLSFKQILELVRQLPKSQKIKLSKELEKEAVDTKLSKILNAFRTEDLSPDLIDEEVELVRQELYAKSKKD</sequence>
<comment type="caution">
    <text evidence="1">The sequence shown here is derived from an EMBL/GenBank/DDBJ whole genome shotgun (WGS) entry which is preliminary data.</text>
</comment>
<proteinExistence type="predicted"/>
<dbReference type="Proteomes" id="UP000323426">
    <property type="component" value="Unassembled WGS sequence"/>
</dbReference>
<name>A0A5M6DIB6_9BACT</name>
<evidence type="ECO:0000313" key="1">
    <source>
        <dbReference type="EMBL" id="KAA5545025.1"/>
    </source>
</evidence>
<protein>
    <submittedName>
        <fullName evidence="1">Uncharacterized protein</fullName>
    </submittedName>
</protein>
<gene>
    <name evidence="1" type="ORF">F0145_13295</name>
</gene>
<organism evidence="1 2">
    <name type="scientific">Adhaeribacter rhizoryzae</name>
    <dbReference type="NCBI Taxonomy" id="2607907"/>
    <lineage>
        <taxon>Bacteria</taxon>
        <taxon>Pseudomonadati</taxon>
        <taxon>Bacteroidota</taxon>
        <taxon>Cytophagia</taxon>
        <taxon>Cytophagales</taxon>
        <taxon>Hymenobacteraceae</taxon>
        <taxon>Adhaeribacter</taxon>
    </lineage>
</organism>
<keyword evidence="2" id="KW-1185">Reference proteome</keyword>
<accession>A0A5M6DIB6</accession>
<evidence type="ECO:0000313" key="2">
    <source>
        <dbReference type="Proteomes" id="UP000323426"/>
    </source>
</evidence>